<organism evidence="1 2">
    <name type="scientific">Streptantibioticus silvisoli</name>
    <dbReference type="NCBI Taxonomy" id="2705255"/>
    <lineage>
        <taxon>Bacteria</taxon>
        <taxon>Bacillati</taxon>
        <taxon>Actinomycetota</taxon>
        <taxon>Actinomycetes</taxon>
        <taxon>Kitasatosporales</taxon>
        <taxon>Streptomycetaceae</taxon>
        <taxon>Streptantibioticus</taxon>
    </lineage>
</organism>
<dbReference type="EMBL" id="JAAGKO020000066">
    <property type="protein sequence ID" value="MDI5966962.1"/>
    <property type="molecule type" value="Genomic_DNA"/>
</dbReference>
<gene>
    <name evidence="1" type="ORF">POF43_030250</name>
</gene>
<evidence type="ECO:0000313" key="1">
    <source>
        <dbReference type="EMBL" id="MDI5966962.1"/>
    </source>
</evidence>
<dbReference type="InterPro" id="IPR009351">
    <property type="entry name" value="AlkZ-like"/>
</dbReference>
<protein>
    <submittedName>
        <fullName evidence="1">Winged helix DNA-binding domain-containing protein</fullName>
    </submittedName>
</protein>
<proteinExistence type="predicted"/>
<name>A0ABT6WA39_9ACTN</name>
<evidence type="ECO:0000313" key="2">
    <source>
        <dbReference type="Proteomes" id="UP001156398"/>
    </source>
</evidence>
<reference evidence="1 2" key="1">
    <citation type="submission" date="2023-05" db="EMBL/GenBank/DDBJ databases">
        <title>Streptantibioticus silvisoli sp. nov., acidotolerant actinomycetes 1 from pine litter.</title>
        <authorList>
            <person name="Swiecimska M."/>
            <person name="Golinska P."/>
            <person name="Sangal V."/>
            <person name="Wachnowicz B."/>
            <person name="Goodfellow M."/>
        </authorList>
    </citation>
    <scope>NUCLEOTIDE SEQUENCE [LARGE SCALE GENOMIC DNA]</scope>
    <source>
        <strain evidence="1 2">SL54</strain>
    </source>
</reference>
<dbReference type="GO" id="GO:0003677">
    <property type="term" value="F:DNA binding"/>
    <property type="evidence" value="ECO:0007669"/>
    <property type="project" value="UniProtKB-KW"/>
</dbReference>
<accession>A0ABT6WA39</accession>
<dbReference type="RefSeq" id="WP_271323294.1">
    <property type="nucleotide sequence ID" value="NZ_JAAGKO020000066.1"/>
</dbReference>
<sequence length="372" mass="40526">MAGAAEGTVLDRRRLNRAYLARQWLLRREPRGALEAVEHLVGLQAQHPNPPYAGLFGRLEGFRFGELADLMLQRAVVRGTLMRGTVHLASARDLLALRPLLQPHLARQINGTPSGKAVPAADRAELLDFGRRLLDEQPRTVAELRQLLGERWPDRDADALAHVLRFELPTVHVPPRGVWGRGGRATHATVESWLGAPLDPEPDRAAMLRRYLAAFGPATAADVTAWSGMTGWRPTVERLRPALVVHRDACGRELFDLPGAPLPPADTPAPVRLVAEFDNLTLSHADRTRIVAEADRPRLMSRNGIVPGTLLVDGFVAGTWRWDLGRTSATLTVTPWSRLTPADHAAAESEAHALLAAAAPEAAPRVAVGTPE</sequence>
<dbReference type="PANTHER" id="PTHR38479">
    <property type="entry name" value="LMO0824 PROTEIN"/>
    <property type="match status" value="1"/>
</dbReference>
<dbReference type="Proteomes" id="UP001156398">
    <property type="component" value="Unassembled WGS sequence"/>
</dbReference>
<dbReference type="Pfam" id="PF06224">
    <property type="entry name" value="AlkZ-like"/>
    <property type="match status" value="1"/>
</dbReference>
<keyword evidence="2" id="KW-1185">Reference proteome</keyword>
<dbReference type="PANTHER" id="PTHR38479:SF2">
    <property type="entry name" value="WINGED HELIX DNA-BINDING DOMAIN-CONTAINING PROTEIN"/>
    <property type="match status" value="1"/>
</dbReference>
<comment type="caution">
    <text evidence="1">The sequence shown here is derived from an EMBL/GenBank/DDBJ whole genome shotgun (WGS) entry which is preliminary data.</text>
</comment>
<keyword evidence="1" id="KW-0238">DNA-binding</keyword>